<dbReference type="Pfam" id="PF01323">
    <property type="entry name" value="DSBA"/>
    <property type="match status" value="1"/>
</dbReference>
<gene>
    <name evidence="3" type="ORF">KQ910_03775</name>
</gene>
<organism evidence="3 4">
    <name type="scientific">Reyranella humidisoli</name>
    <dbReference type="NCBI Taxonomy" id="2849149"/>
    <lineage>
        <taxon>Bacteria</taxon>
        <taxon>Pseudomonadati</taxon>
        <taxon>Pseudomonadota</taxon>
        <taxon>Alphaproteobacteria</taxon>
        <taxon>Hyphomicrobiales</taxon>
        <taxon>Reyranellaceae</taxon>
        <taxon>Reyranella</taxon>
    </lineage>
</organism>
<feature type="domain" description="DSBA-like thioredoxin" evidence="2">
    <location>
        <begin position="4"/>
        <end position="197"/>
    </location>
</feature>
<dbReference type="CDD" id="cd03022">
    <property type="entry name" value="DsbA_HCCA_Iso"/>
    <property type="match status" value="1"/>
</dbReference>
<dbReference type="RefSeq" id="WP_216957144.1">
    <property type="nucleotide sequence ID" value="NZ_JAHOPB010000001.1"/>
</dbReference>
<evidence type="ECO:0000313" key="3">
    <source>
        <dbReference type="EMBL" id="MBU8872864.1"/>
    </source>
</evidence>
<comment type="catalytic activity">
    <reaction evidence="1">
        <text>2-hydroxychromene-2-carboxylate = (3E)-4-(2-hydroxyphenyl)-2-oxobut-3-enoate</text>
        <dbReference type="Rhea" id="RHEA:27401"/>
        <dbReference type="ChEBI" id="CHEBI:59350"/>
        <dbReference type="ChEBI" id="CHEBI:59353"/>
        <dbReference type="EC" id="5.99.1.4"/>
    </reaction>
</comment>
<dbReference type="InterPro" id="IPR051924">
    <property type="entry name" value="GST_Kappa/NadH"/>
</dbReference>
<dbReference type="PANTHER" id="PTHR42943">
    <property type="entry name" value="GLUTATHIONE S-TRANSFERASE KAPPA"/>
    <property type="match status" value="1"/>
</dbReference>
<reference evidence="3 4" key="1">
    <citation type="submission" date="2021-06" db="EMBL/GenBank/DDBJ databases">
        <authorList>
            <person name="Lee D.H."/>
        </authorList>
    </citation>
    <scope>NUCLEOTIDE SEQUENCE [LARGE SCALE GENOMIC DNA]</scope>
    <source>
        <strain evidence="3 4">MMS21-HV4-11</strain>
    </source>
</reference>
<dbReference type="PANTHER" id="PTHR42943:SF2">
    <property type="entry name" value="GLUTATHIONE S-TRANSFERASE KAPPA 1"/>
    <property type="match status" value="1"/>
</dbReference>
<sequence length="208" mass="23205">MKEVEYFYAAHSAFAYLGSARFRAIVAAAGRRIAHRPVDLRRVVAEAGAVPFGRRTRAHAAYYFGREIERWSEERGAPWLGRIPTHHANDITLPNCMLIAGLVRGIEIDDLAHAMLEAHWRDDADLADRDTLAAIGRGAGVDPLPLLDLALSPEVKTIYQANTDEAIRRSVFGSPTYFVDGDMFYGQDRLDMVERALRKPYAGVWPPA</sequence>
<dbReference type="PIRSF" id="PIRSF006386">
    <property type="entry name" value="HCCAis_GSTk"/>
    <property type="match status" value="1"/>
</dbReference>
<dbReference type="InterPro" id="IPR044087">
    <property type="entry name" value="NahD-like"/>
</dbReference>
<accession>A0ABS6IE34</accession>
<dbReference type="EMBL" id="JAHOPB010000001">
    <property type="protein sequence ID" value="MBU8872864.1"/>
    <property type="molecule type" value="Genomic_DNA"/>
</dbReference>
<proteinExistence type="inferred from homology"/>
<keyword evidence="4" id="KW-1185">Reference proteome</keyword>
<dbReference type="InterPro" id="IPR014440">
    <property type="entry name" value="HCCAis_GSTk"/>
</dbReference>
<dbReference type="Proteomes" id="UP000727907">
    <property type="component" value="Unassembled WGS sequence"/>
</dbReference>
<protein>
    <recommendedName>
        <fullName evidence="1">2-hydroxychromene-2-carboxylate isomerase</fullName>
        <ecNumber evidence="1">5.99.1.4</ecNumber>
    </recommendedName>
</protein>
<dbReference type="EC" id="5.99.1.4" evidence="1"/>
<dbReference type="InterPro" id="IPR001853">
    <property type="entry name" value="DSBA-like_thioredoxin_dom"/>
</dbReference>
<comment type="similarity">
    <text evidence="1">Belongs to the GST superfamily. NadH family.</text>
</comment>
<comment type="caution">
    <text evidence="3">The sequence shown here is derived from an EMBL/GenBank/DDBJ whole genome shotgun (WGS) entry which is preliminary data.</text>
</comment>
<evidence type="ECO:0000259" key="2">
    <source>
        <dbReference type="Pfam" id="PF01323"/>
    </source>
</evidence>
<dbReference type="GO" id="GO:0016853">
    <property type="term" value="F:isomerase activity"/>
    <property type="evidence" value="ECO:0007669"/>
    <property type="project" value="UniProtKB-KW"/>
</dbReference>
<name>A0ABS6IE34_9HYPH</name>
<evidence type="ECO:0000256" key="1">
    <source>
        <dbReference type="PIRNR" id="PIRNR006386"/>
    </source>
</evidence>
<keyword evidence="1 3" id="KW-0413">Isomerase</keyword>
<evidence type="ECO:0000313" key="4">
    <source>
        <dbReference type="Proteomes" id="UP000727907"/>
    </source>
</evidence>